<dbReference type="Proteomes" id="UP000824120">
    <property type="component" value="Chromosome 6"/>
</dbReference>
<evidence type="ECO:0000313" key="3">
    <source>
        <dbReference type="Proteomes" id="UP000824120"/>
    </source>
</evidence>
<dbReference type="OrthoDB" id="10593007at2759"/>
<reference evidence="2 3" key="1">
    <citation type="submission" date="2020-09" db="EMBL/GenBank/DDBJ databases">
        <title>De no assembly of potato wild relative species, Solanum commersonii.</title>
        <authorList>
            <person name="Cho K."/>
        </authorList>
    </citation>
    <scope>NUCLEOTIDE SEQUENCE [LARGE SCALE GENOMIC DNA]</scope>
    <source>
        <strain evidence="2">LZ3.2</strain>
        <tissue evidence="2">Leaf</tissue>
    </source>
</reference>
<dbReference type="EMBL" id="JACXVP010000006">
    <property type="protein sequence ID" value="KAG5599182.1"/>
    <property type="molecule type" value="Genomic_DNA"/>
</dbReference>
<sequence length="177" mass="20623">MEKKMNKTLTQHIRLASINVPVGDLKPLRQDITNGEDRFFRTRGFLDSNLGMNNQVVPDIYSLKDDNPTNDFLYAIKDYLSCDEHLDVINLDHLDDIDLEHEPKDNYPSNRYIEDSESSTDSKEYVEDSQEFVKETESMTDDSILERRLERTTRIPTNVVTGFHNFTLDDVMVVVWT</sequence>
<feature type="region of interest" description="Disordered" evidence="1">
    <location>
        <begin position="101"/>
        <end position="126"/>
    </location>
</feature>
<evidence type="ECO:0000313" key="2">
    <source>
        <dbReference type="EMBL" id="KAG5599182.1"/>
    </source>
</evidence>
<protein>
    <submittedName>
        <fullName evidence="2">Uncharacterized protein</fullName>
    </submittedName>
</protein>
<keyword evidence="3" id="KW-1185">Reference proteome</keyword>
<evidence type="ECO:0000256" key="1">
    <source>
        <dbReference type="SAM" id="MobiDB-lite"/>
    </source>
</evidence>
<dbReference type="AlphaFoldDB" id="A0A9J5YJN7"/>
<proteinExistence type="predicted"/>
<gene>
    <name evidence="2" type="ORF">H5410_030552</name>
</gene>
<comment type="caution">
    <text evidence="2">The sequence shown here is derived from an EMBL/GenBank/DDBJ whole genome shotgun (WGS) entry which is preliminary data.</text>
</comment>
<organism evidence="2 3">
    <name type="scientific">Solanum commersonii</name>
    <name type="common">Commerson's wild potato</name>
    <name type="synonym">Commerson's nightshade</name>
    <dbReference type="NCBI Taxonomy" id="4109"/>
    <lineage>
        <taxon>Eukaryota</taxon>
        <taxon>Viridiplantae</taxon>
        <taxon>Streptophyta</taxon>
        <taxon>Embryophyta</taxon>
        <taxon>Tracheophyta</taxon>
        <taxon>Spermatophyta</taxon>
        <taxon>Magnoliopsida</taxon>
        <taxon>eudicotyledons</taxon>
        <taxon>Gunneridae</taxon>
        <taxon>Pentapetalae</taxon>
        <taxon>asterids</taxon>
        <taxon>lamiids</taxon>
        <taxon>Solanales</taxon>
        <taxon>Solanaceae</taxon>
        <taxon>Solanoideae</taxon>
        <taxon>Solaneae</taxon>
        <taxon>Solanum</taxon>
    </lineage>
</organism>
<accession>A0A9J5YJN7</accession>
<name>A0A9J5YJN7_SOLCO</name>